<accession>A0A197JR61</accession>
<sequence>MQPKLLCLIYIASFIAAVRAWDINKPFPNCDAGERGFSFPGIFTYTRTADGKYVIKGPNQQTVCDADICACGVVASGSFLPPKYSSFQCAGVIITSAGKKKISLPPSRSDDKLPEPHVVCCDRSFYGLIKAGCNTYN</sequence>
<feature type="chain" id="PRO_5008276178" evidence="1">
    <location>
        <begin position="21"/>
        <end position="137"/>
    </location>
</feature>
<proteinExistence type="predicted"/>
<dbReference type="AlphaFoldDB" id="A0A197JR61"/>
<evidence type="ECO:0000256" key="1">
    <source>
        <dbReference type="SAM" id="SignalP"/>
    </source>
</evidence>
<name>A0A197JR61_9FUNG</name>
<evidence type="ECO:0000313" key="3">
    <source>
        <dbReference type="Proteomes" id="UP000078512"/>
    </source>
</evidence>
<dbReference type="Proteomes" id="UP000078512">
    <property type="component" value="Unassembled WGS sequence"/>
</dbReference>
<keyword evidence="3" id="KW-1185">Reference proteome</keyword>
<evidence type="ECO:0000313" key="2">
    <source>
        <dbReference type="EMBL" id="OAQ26814.1"/>
    </source>
</evidence>
<gene>
    <name evidence="2" type="ORF">K457DRAFT_21812</name>
</gene>
<feature type="signal peptide" evidence="1">
    <location>
        <begin position="1"/>
        <end position="20"/>
    </location>
</feature>
<protein>
    <submittedName>
        <fullName evidence="2">Uncharacterized protein</fullName>
    </submittedName>
</protein>
<dbReference type="EMBL" id="KV442063">
    <property type="protein sequence ID" value="OAQ26814.1"/>
    <property type="molecule type" value="Genomic_DNA"/>
</dbReference>
<keyword evidence="1" id="KW-0732">Signal</keyword>
<reference evidence="2 3" key="1">
    <citation type="submission" date="2016-05" db="EMBL/GenBank/DDBJ databases">
        <title>Genome sequencing reveals origins of a unique bacterial endosymbiosis in the earliest lineages of terrestrial Fungi.</title>
        <authorList>
            <consortium name="DOE Joint Genome Institute"/>
            <person name="Uehling J."/>
            <person name="Gryganskyi A."/>
            <person name="Hameed K."/>
            <person name="Tschaplinski T."/>
            <person name="Misztal P."/>
            <person name="Wu S."/>
            <person name="Desiro A."/>
            <person name="Vande Pol N."/>
            <person name="Du Z.-Y."/>
            <person name="Zienkiewicz A."/>
            <person name="Zienkiewicz K."/>
            <person name="Morin E."/>
            <person name="Tisserant E."/>
            <person name="Splivallo R."/>
            <person name="Hainaut M."/>
            <person name="Henrissat B."/>
            <person name="Ohm R."/>
            <person name="Kuo A."/>
            <person name="Yan J."/>
            <person name="Lipzen A."/>
            <person name="Nolan M."/>
            <person name="Labutti K."/>
            <person name="Barry K."/>
            <person name="Goldstein A."/>
            <person name="Labbe J."/>
            <person name="Schadt C."/>
            <person name="Tuskan G."/>
            <person name="Grigoriev I."/>
            <person name="Martin F."/>
            <person name="Vilgalys R."/>
            <person name="Bonito G."/>
        </authorList>
    </citation>
    <scope>NUCLEOTIDE SEQUENCE [LARGE SCALE GENOMIC DNA]</scope>
    <source>
        <strain evidence="2 3">AG-77</strain>
    </source>
</reference>
<organism evidence="2 3">
    <name type="scientific">Linnemannia elongata AG-77</name>
    <dbReference type="NCBI Taxonomy" id="1314771"/>
    <lineage>
        <taxon>Eukaryota</taxon>
        <taxon>Fungi</taxon>
        <taxon>Fungi incertae sedis</taxon>
        <taxon>Mucoromycota</taxon>
        <taxon>Mortierellomycotina</taxon>
        <taxon>Mortierellomycetes</taxon>
        <taxon>Mortierellales</taxon>
        <taxon>Mortierellaceae</taxon>
        <taxon>Linnemannia</taxon>
    </lineage>
</organism>